<comment type="caution">
    <text evidence="1">The sequence shown here is derived from an EMBL/GenBank/DDBJ whole genome shotgun (WGS) entry which is preliminary data.</text>
</comment>
<name>A0A2P6MUW6_9EUKA</name>
<dbReference type="Proteomes" id="UP000241769">
    <property type="component" value="Unassembled WGS sequence"/>
</dbReference>
<dbReference type="AlphaFoldDB" id="A0A2P6MUW6"/>
<reference evidence="1 2" key="1">
    <citation type="journal article" date="2018" name="Genome Biol. Evol.">
        <title>Multiple Roots of Fruiting Body Formation in Amoebozoa.</title>
        <authorList>
            <person name="Hillmann F."/>
            <person name="Forbes G."/>
            <person name="Novohradska S."/>
            <person name="Ferling I."/>
            <person name="Riege K."/>
            <person name="Groth M."/>
            <person name="Westermann M."/>
            <person name="Marz M."/>
            <person name="Spaller T."/>
            <person name="Winckler T."/>
            <person name="Schaap P."/>
            <person name="Glockner G."/>
        </authorList>
    </citation>
    <scope>NUCLEOTIDE SEQUENCE [LARGE SCALE GENOMIC DNA]</scope>
    <source>
        <strain evidence="1 2">Jena</strain>
    </source>
</reference>
<keyword evidence="2" id="KW-1185">Reference proteome</keyword>
<dbReference type="InParanoid" id="A0A2P6MUW6"/>
<gene>
    <name evidence="1" type="ORF">PROFUN_10661</name>
</gene>
<protein>
    <submittedName>
        <fullName evidence="1">Uncharacterized protein</fullName>
    </submittedName>
</protein>
<accession>A0A2P6MUW6</accession>
<evidence type="ECO:0000313" key="1">
    <source>
        <dbReference type="EMBL" id="PRP75483.1"/>
    </source>
</evidence>
<proteinExistence type="predicted"/>
<sequence length="77" mass="8698">MILEGITKGMVASVAKDLRRPFHYPTASHLWIIVATQDAVCIAWLIMLDSHIIQEKPHYPRVTSSNCVQNLRTHCNG</sequence>
<evidence type="ECO:0000313" key="2">
    <source>
        <dbReference type="Proteomes" id="UP000241769"/>
    </source>
</evidence>
<organism evidence="1 2">
    <name type="scientific">Planoprotostelium fungivorum</name>
    <dbReference type="NCBI Taxonomy" id="1890364"/>
    <lineage>
        <taxon>Eukaryota</taxon>
        <taxon>Amoebozoa</taxon>
        <taxon>Evosea</taxon>
        <taxon>Variosea</taxon>
        <taxon>Cavosteliida</taxon>
        <taxon>Cavosteliaceae</taxon>
        <taxon>Planoprotostelium</taxon>
    </lineage>
</organism>
<dbReference type="EMBL" id="MDYQ01000380">
    <property type="protein sequence ID" value="PRP75483.1"/>
    <property type="molecule type" value="Genomic_DNA"/>
</dbReference>